<dbReference type="InterPro" id="IPR051394">
    <property type="entry name" value="Glutamate_Synthase"/>
</dbReference>
<dbReference type="EMBL" id="DQID01000337">
    <property type="protein sequence ID" value="HCT15699.1"/>
    <property type="molecule type" value="Genomic_DNA"/>
</dbReference>
<evidence type="ECO:0000259" key="5">
    <source>
        <dbReference type="PROSITE" id="PS51379"/>
    </source>
</evidence>
<dbReference type="InterPro" id="IPR009051">
    <property type="entry name" value="Helical_ferredxn"/>
</dbReference>
<dbReference type="Pfam" id="PF07992">
    <property type="entry name" value="Pyr_redox_2"/>
    <property type="match status" value="1"/>
</dbReference>
<dbReference type="GO" id="GO:0004355">
    <property type="term" value="F:glutamate synthase (NADPH) activity"/>
    <property type="evidence" value="ECO:0007669"/>
    <property type="project" value="UniProtKB-EC"/>
</dbReference>
<evidence type="ECO:0000256" key="4">
    <source>
        <dbReference type="ARBA" id="ARBA00029440"/>
    </source>
</evidence>
<comment type="caution">
    <text evidence="6">The sequence shown here is derived from an EMBL/GenBank/DDBJ whole genome shotgun (WGS) entry which is preliminary data.</text>
</comment>
<gene>
    <name evidence="6" type="primary">gltD</name>
    <name evidence="6" type="ORF">DIW82_13195</name>
</gene>
<dbReference type="InterPro" id="IPR036188">
    <property type="entry name" value="FAD/NAD-bd_sf"/>
</dbReference>
<reference evidence="6 7" key="1">
    <citation type="journal article" date="2018" name="Nat. Biotechnol.">
        <title>A standardized bacterial taxonomy based on genome phylogeny substantially revises the tree of life.</title>
        <authorList>
            <person name="Parks D.H."/>
            <person name="Chuvochina M."/>
            <person name="Waite D.W."/>
            <person name="Rinke C."/>
            <person name="Skarshewski A."/>
            <person name="Chaumeil P.A."/>
            <person name="Hugenholtz P."/>
        </authorList>
    </citation>
    <scope>NUCLEOTIDE SEQUENCE [LARGE SCALE GENOMIC DNA]</scope>
    <source>
        <strain evidence="6">UBA11247</strain>
    </source>
</reference>
<dbReference type="GO" id="GO:0016639">
    <property type="term" value="F:oxidoreductase activity, acting on the CH-NH2 group of donors, NAD or NADP as acceptor"/>
    <property type="evidence" value="ECO:0007669"/>
    <property type="project" value="InterPro"/>
</dbReference>
<dbReference type="GO" id="GO:0051536">
    <property type="term" value="F:iron-sulfur cluster binding"/>
    <property type="evidence" value="ECO:0007669"/>
    <property type="project" value="InterPro"/>
</dbReference>
<dbReference type="PROSITE" id="PS51379">
    <property type="entry name" value="4FE4S_FER_2"/>
    <property type="match status" value="1"/>
</dbReference>
<feature type="non-terminal residue" evidence="6">
    <location>
        <position position="349"/>
    </location>
</feature>
<proteinExistence type="predicted"/>
<dbReference type="Proteomes" id="UP000261739">
    <property type="component" value="Unassembled WGS sequence"/>
</dbReference>
<dbReference type="SUPFAM" id="SSF46548">
    <property type="entry name" value="alpha-helical ferredoxin"/>
    <property type="match status" value="1"/>
</dbReference>
<keyword evidence="3" id="KW-0314">Glutamate biosynthesis</keyword>
<keyword evidence="2 6" id="KW-0560">Oxidoreductase</keyword>
<dbReference type="EC" id="1.4.1.13" evidence="6"/>
<dbReference type="InterPro" id="IPR006005">
    <property type="entry name" value="Glut_synth_ssu1"/>
</dbReference>
<dbReference type="AlphaFoldDB" id="A0A3D4T2D2"/>
<dbReference type="PRINTS" id="PR00419">
    <property type="entry name" value="ADXRDTASE"/>
</dbReference>
<dbReference type="PANTHER" id="PTHR43100">
    <property type="entry name" value="GLUTAMATE SYNTHASE [NADPH] SMALL CHAIN"/>
    <property type="match status" value="1"/>
</dbReference>
<dbReference type="NCBIfam" id="TIGR01317">
    <property type="entry name" value="GOGAT_sm_gam"/>
    <property type="match status" value="1"/>
</dbReference>
<dbReference type="InterPro" id="IPR017896">
    <property type="entry name" value="4Fe4S_Fe-S-bd"/>
</dbReference>
<dbReference type="InterPro" id="IPR028261">
    <property type="entry name" value="DPD_II"/>
</dbReference>
<comment type="pathway">
    <text evidence="4">Amino-acid biosynthesis.</text>
</comment>
<dbReference type="Pfam" id="PF14691">
    <property type="entry name" value="Fer4_20"/>
    <property type="match status" value="1"/>
</dbReference>
<dbReference type="GO" id="GO:0006537">
    <property type="term" value="P:glutamate biosynthetic process"/>
    <property type="evidence" value="ECO:0007669"/>
    <property type="project" value="UniProtKB-KW"/>
</dbReference>
<dbReference type="InterPro" id="IPR023753">
    <property type="entry name" value="FAD/NAD-binding_dom"/>
</dbReference>
<evidence type="ECO:0000256" key="3">
    <source>
        <dbReference type="ARBA" id="ARBA00023164"/>
    </source>
</evidence>
<dbReference type="SUPFAM" id="SSF51971">
    <property type="entry name" value="Nucleotide-binding domain"/>
    <property type="match status" value="1"/>
</dbReference>
<dbReference type="STRING" id="863239.GCA_000213935_00045"/>
<name>A0A3D4T2D2_9CORY</name>
<keyword evidence="1" id="KW-0028">Amino-acid biosynthesis</keyword>
<evidence type="ECO:0000313" key="6">
    <source>
        <dbReference type="EMBL" id="HCT15699.1"/>
    </source>
</evidence>
<organism evidence="6 7">
    <name type="scientific">Corynebacterium nuruki</name>
    <dbReference type="NCBI Taxonomy" id="1032851"/>
    <lineage>
        <taxon>Bacteria</taxon>
        <taxon>Bacillati</taxon>
        <taxon>Actinomycetota</taxon>
        <taxon>Actinomycetes</taxon>
        <taxon>Mycobacteriales</taxon>
        <taxon>Corynebacteriaceae</taxon>
        <taxon>Corynebacterium</taxon>
    </lineage>
</organism>
<dbReference type="PANTHER" id="PTHR43100:SF1">
    <property type="entry name" value="GLUTAMATE SYNTHASE [NADPH] SMALL CHAIN"/>
    <property type="match status" value="1"/>
</dbReference>
<accession>A0A3D4T2D2</accession>
<feature type="domain" description="4Fe-4S ferredoxin-type" evidence="5">
    <location>
        <begin position="37"/>
        <end position="68"/>
    </location>
</feature>
<protein>
    <submittedName>
        <fullName evidence="6">Glutamate synthase</fullName>
        <ecNumber evidence="6">1.4.1.13</ecNumber>
    </submittedName>
</protein>
<sequence>MADPHGFQKFRREEAHHRPVPLRLMDWKEVYETFPDGKVQTQATRCMDCGVPFCHDGCPLGNIIPEWNDLVRQGRWREAYDRLHATNNFPEFTGRLCPAPCEGACVLGISEDPVSIKSVELTIVEHAWAQGWVKPVKASFSTGQSVAVVGSGPAGLATAQQLTRAGHDVTVFERADRIGGLMRYGVPEYKMQKVWIDRRLAQMEAEGTTFRTGVSPSAADLAGFDAVVLALGSTIGRDLRVPGRELDGVHQAMEYLPWANKVQEGDLAEPGIDAAGKHVVIIGGGDTGTDCFGTALRQGAASIRQFDINPAPPAERADNNPWPTYPRIWRTATAHEEGEYRITGNESAD</sequence>
<dbReference type="Gene3D" id="3.50.50.60">
    <property type="entry name" value="FAD/NAD(P)-binding domain"/>
    <property type="match status" value="2"/>
</dbReference>
<dbReference type="Gene3D" id="1.10.1060.10">
    <property type="entry name" value="Alpha-helical ferredoxin"/>
    <property type="match status" value="1"/>
</dbReference>
<evidence type="ECO:0000256" key="2">
    <source>
        <dbReference type="ARBA" id="ARBA00023002"/>
    </source>
</evidence>
<evidence type="ECO:0000313" key="7">
    <source>
        <dbReference type="Proteomes" id="UP000261739"/>
    </source>
</evidence>
<evidence type="ECO:0000256" key="1">
    <source>
        <dbReference type="ARBA" id="ARBA00022605"/>
    </source>
</evidence>